<dbReference type="EMBL" id="JAAEDL010000001">
    <property type="protein sequence ID" value="MBR0679129.1"/>
    <property type="molecule type" value="Genomic_DNA"/>
</dbReference>
<comment type="caution">
    <text evidence="1">The sequence shown here is derived from an EMBL/GenBank/DDBJ whole genome shotgun (WGS) entry which is preliminary data.</text>
</comment>
<protein>
    <submittedName>
        <fullName evidence="1">Uncharacterized protein</fullName>
    </submittedName>
</protein>
<gene>
    <name evidence="1" type="ORF">GXW74_01415</name>
</gene>
<name>A0A9X9X5Z3_9PROT</name>
<evidence type="ECO:0000313" key="2">
    <source>
        <dbReference type="Proteomes" id="UP001138709"/>
    </source>
</evidence>
<reference evidence="1" key="1">
    <citation type="submission" date="2020-01" db="EMBL/GenBank/DDBJ databases">
        <authorList>
            <person name="Rat A."/>
        </authorList>
    </citation>
    <scope>NUCLEOTIDE SEQUENCE</scope>
    <source>
        <strain evidence="1">LMG 31228</strain>
    </source>
</reference>
<evidence type="ECO:0000313" key="1">
    <source>
        <dbReference type="EMBL" id="MBR0679129.1"/>
    </source>
</evidence>
<proteinExistence type="predicted"/>
<reference evidence="1" key="2">
    <citation type="journal article" date="2021" name="Syst. Appl. Microbiol.">
        <title>Roseomonas hellenica sp. nov., isolated from roots of wild-growing Alkanna tinctoria.</title>
        <authorList>
            <person name="Rat A."/>
            <person name="Naranjo H.D."/>
            <person name="Lebbe L."/>
            <person name="Cnockaert M."/>
            <person name="Krigas N."/>
            <person name="Grigoriadou K."/>
            <person name="Maloupa E."/>
            <person name="Willems A."/>
        </authorList>
    </citation>
    <scope>NUCLEOTIDE SEQUENCE</scope>
    <source>
        <strain evidence="1">LMG 31228</strain>
    </source>
</reference>
<organism evidence="1 2">
    <name type="scientific">Neoroseomonas eburnea</name>
    <dbReference type="NCBI Taxonomy" id="1346889"/>
    <lineage>
        <taxon>Bacteria</taxon>
        <taxon>Pseudomonadati</taxon>
        <taxon>Pseudomonadota</taxon>
        <taxon>Alphaproteobacteria</taxon>
        <taxon>Acetobacterales</taxon>
        <taxon>Acetobacteraceae</taxon>
        <taxon>Neoroseomonas</taxon>
    </lineage>
</organism>
<accession>A0A9X9X5Z3</accession>
<keyword evidence="2" id="KW-1185">Reference proteome</keyword>
<dbReference type="AlphaFoldDB" id="A0A9X9X5Z3"/>
<sequence>MGAVGTIIKALGDDSQQSAISVRAAVRIYADTSDDASREALQHLHAVVALLHRIDNR</sequence>
<dbReference type="Proteomes" id="UP001138709">
    <property type="component" value="Unassembled WGS sequence"/>
</dbReference>
<dbReference type="RefSeq" id="WP_211844475.1">
    <property type="nucleotide sequence ID" value="NZ_JAAEDL010000001.1"/>
</dbReference>